<keyword evidence="5" id="KW-1185">Reference proteome</keyword>
<dbReference type="PANTHER" id="PTHR23080:SF133">
    <property type="entry name" value="SI:CH211-262I1.5-RELATED"/>
    <property type="match status" value="1"/>
</dbReference>
<dbReference type="InterPro" id="IPR027806">
    <property type="entry name" value="HARBI1_dom"/>
</dbReference>
<protein>
    <recommendedName>
        <fullName evidence="3">DDE Tnp4 domain-containing protein</fullName>
    </recommendedName>
</protein>
<accession>V3ZLS5</accession>
<evidence type="ECO:0000256" key="2">
    <source>
        <dbReference type="ARBA" id="ARBA00022723"/>
    </source>
</evidence>
<dbReference type="STRING" id="225164.V3ZLS5"/>
<evidence type="ECO:0000256" key="1">
    <source>
        <dbReference type="ARBA" id="ARBA00001968"/>
    </source>
</evidence>
<feature type="non-terminal residue" evidence="4">
    <location>
        <position position="146"/>
    </location>
</feature>
<dbReference type="GO" id="GO:0046872">
    <property type="term" value="F:metal ion binding"/>
    <property type="evidence" value="ECO:0007669"/>
    <property type="project" value="UniProtKB-KW"/>
</dbReference>
<reference evidence="4 5" key="1">
    <citation type="journal article" date="2013" name="Nature">
        <title>Insights into bilaterian evolution from three spiralian genomes.</title>
        <authorList>
            <person name="Simakov O."/>
            <person name="Marletaz F."/>
            <person name="Cho S.J."/>
            <person name="Edsinger-Gonzales E."/>
            <person name="Havlak P."/>
            <person name="Hellsten U."/>
            <person name="Kuo D.H."/>
            <person name="Larsson T."/>
            <person name="Lv J."/>
            <person name="Arendt D."/>
            <person name="Savage R."/>
            <person name="Osoegawa K."/>
            <person name="de Jong P."/>
            <person name="Grimwood J."/>
            <person name="Chapman J.A."/>
            <person name="Shapiro H."/>
            <person name="Aerts A."/>
            <person name="Otillar R.P."/>
            <person name="Terry A.Y."/>
            <person name="Boore J.L."/>
            <person name="Grigoriev I.V."/>
            <person name="Lindberg D.R."/>
            <person name="Seaver E.C."/>
            <person name="Weisblat D.A."/>
            <person name="Putnam N.H."/>
            <person name="Rokhsar D.S."/>
        </authorList>
    </citation>
    <scope>NUCLEOTIDE SEQUENCE [LARGE SCALE GENOMIC DNA]</scope>
</reference>
<proteinExistence type="predicted"/>
<dbReference type="KEGG" id="lgi:LOTGIDRAFT_96841"/>
<dbReference type="CTD" id="20253124"/>
<feature type="domain" description="DDE Tnp4" evidence="3">
    <location>
        <begin position="5"/>
        <end position="139"/>
    </location>
</feature>
<dbReference type="OMA" id="CRINTYS"/>
<evidence type="ECO:0000313" key="4">
    <source>
        <dbReference type="EMBL" id="ESO85262.1"/>
    </source>
</evidence>
<dbReference type="RefSeq" id="XP_009063968.1">
    <property type="nucleotide sequence ID" value="XM_009065720.1"/>
</dbReference>
<sequence length="146" mass="16279">TWIQNHATLKCLVGIAPTGAITFLSDVYEGCISDKEITIRSGLAELLNPGDLVIADRGFLIRDILNPRKVELNIPPFLSGRDRLTPQEEILTKRIAWVGIHVERAIERMKKFKIIGTTIPLSLKPVASEIVHIIGFLVNYQSPLVK</sequence>
<dbReference type="OrthoDB" id="6122338at2759"/>
<name>V3ZLS5_LOTGI</name>
<comment type="cofactor">
    <cofactor evidence="1">
        <name>a divalent metal cation</name>
        <dbReference type="ChEBI" id="CHEBI:60240"/>
    </cofactor>
</comment>
<dbReference type="HOGENOM" id="CLU_025643_3_1_1"/>
<organism evidence="4 5">
    <name type="scientific">Lottia gigantea</name>
    <name type="common">Giant owl limpet</name>
    <dbReference type="NCBI Taxonomy" id="225164"/>
    <lineage>
        <taxon>Eukaryota</taxon>
        <taxon>Metazoa</taxon>
        <taxon>Spiralia</taxon>
        <taxon>Lophotrochozoa</taxon>
        <taxon>Mollusca</taxon>
        <taxon>Gastropoda</taxon>
        <taxon>Patellogastropoda</taxon>
        <taxon>Lottioidea</taxon>
        <taxon>Lottiidae</taxon>
        <taxon>Lottia</taxon>
    </lineage>
</organism>
<dbReference type="PANTHER" id="PTHR23080">
    <property type="entry name" value="THAP DOMAIN PROTEIN"/>
    <property type="match status" value="1"/>
</dbReference>
<dbReference type="GeneID" id="20253124"/>
<dbReference type="Proteomes" id="UP000030746">
    <property type="component" value="Unassembled WGS sequence"/>
</dbReference>
<evidence type="ECO:0000259" key="3">
    <source>
        <dbReference type="Pfam" id="PF13359"/>
    </source>
</evidence>
<dbReference type="EMBL" id="KB203275">
    <property type="protein sequence ID" value="ESO85262.1"/>
    <property type="molecule type" value="Genomic_DNA"/>
</dbReference>
<dbReference type="Pfam" id="PF13359">
    <property type="entry name" value="DDE_Tnp_4"/>
    <property type="match status" value="1"/>
</dbReference>
<gene>
    <name evidence="4" type="ORF">LOTGIDRAFT_96841</name>
</gene>
<evidence type="ECO:0000313" key="5">
    <source>
        <dbReference type="Proteomes" id="UP000030746"/>
    </source>
</evidence>
<dbReference type="AlphaFoldDB" id="V3ZLS5"/>
<feature type="non-terminal residue" evidence="4">
    <location>
        <position position="1"/>
    </location>
</feature>
<keyword evidence="2" id="KW-0479">Metal-binding</keyword>